<feature type="signal peptide" evidence="2">
    <location>
        <begin position="1"/>
        <end position="23"/>
    </location>
</feature>
<name>A0ABS2CD83_9NEIS</name>
<feature type="chain" id="PRO_5047093248" evidence="2">
    <location>
        <begin position="24"/>
        <end position="248"/>
    </location>
</feature>
<evidence type="ECO:0000256" key="2">
    <source>
        <dbReference type="SAM" id="SignalP"/>
    </source>
</evidence>
<dbReference type="RefSeq" id="WP_203570965.1">
    <property type="nucleotide sequence ID" value="NZ_WOFE01000003.1"/>
</dbReference>
<reference evidence="4 5" key="1">
    <citation type="submission" date="2019-11" db="EMBL/GenBank/DDBJ databases">
        <title>Novel Deefgea species.</title>
        <authorList>
            <person name="Han J.-H."/>
        </authorList>
    </citation>
    <scope>NUCLEOTIDE SEQUENCE [LARGE SCALE GENOMIC DNA]</scope>
    <source>
        <strain evidence="4 5">LMG 24817</strain>
    </source>
</reference>
<accession>A0ABS2CD83</accession>
<evidence type="ECO:0000313" key="5">
    <source>
        <dbReference type="Proteomes" id="UP001195660"/>
    </source>
</evidence>
<dbReference type="Pfam" id="PF00497">
    <property type="entry name" value="SBP_bac_3"/>
    <property type="match status" value="1"/>
</dbReference>
<dbReference type="Gene3D" id="3.40.190.10">
    <property type="entry name" value="Periplasmic binding protein-like II"/>
    <property type="match status" value="2"/>
</dbReference>
<sequence>MLKILQSTCCYWLCALLALPSHADEVIIYADEDYPPIMYKDAQGQARGVMADAVRNFEKFSSQKLKLEPTSWRRAYEYAVKGKGGVIGLSKTKERLALFDYSDVIFEDNIYLAVRRGKEFEFKTLDDLKNKLIGMHLGASYGEQIDNAVKNGALKADLSTTDVIRIRKLLRGRLDAAVVSHGQIGLDAILKSDPELLANKHEFVILANPLVRDPLHLGFAKSMKMLPLIHEFNQSLKANKTPLTIKKE</sequence>
<keyword evidence="5" id="KW-1185">Reference proteome</keyword>
<evidence type="ECO:0000256" key="1">
    <source>
        <dbReference type="ARBA" id="ARBA00022729"/>
    </source>
</evidence>
<evidence type="ECO:0000259" key="3">
    <source>
        <dbReference type="SMART" id="SM00062"/>
    </source>
</evidence>
<protein>
    <submittedName>
        <fullName evidence="4">Transporter substrate-binding domain-containing protein</fullName>
    </submittedName>
</protein>
<proteinExistence type="predicted"/>
<dbReference type="PANTHER" id="PTHR35936:SF25">
    <property type="entry name" value="ABC TRANSPORTER SUBSTRATE-BINDING PROTEIN"/>
    <property type="match status" value="1"/>
</dbReference>
<keyword evidence="1 2" id="KW-0732">Signal</keyword>
<gene>
    <name evidence="4" type="ORF">GM173_08565</name>
</gene>
<dbReference type="EMBL" id="WOFE01000003">
    <property type="protein sequence ID" value="MBM5571630.1"/>
    <property type="molecule type" value="Genomic_DNA"/>
</dbReference>
<dbReference type="Proteomes" id="UP001195660">
    <property type="component" value="Unassembled WGS sequence"/>
</dbReference>
<dbReference type="PANTHER" id="PTHR35936">
    <property type="entry name" value="MEMBRANE-BOUND LYTIC MUREIN TRANSGLYCOSYLASE F"/>
    <property type="match status" value="1"/>
</dbReference>
<dbReference type="SMART" id="SM00062">
    <property type="entry name" value="PBPb"/>
    <property type="match status" value="1"/>
</dbReference>
<comment type="caution">
    <text evidence="4">The sequence shown here is derived from an EMBL/GenBank/DDBJ whole genome shotgun (WGS) entry which is preliminary data.</text>
</comment>
<feature type="domain" description="Solute-binding protein family 3/N-terminal" evidence="3">
    <location>
        <begin position="25"/>
        <end position="248"/>
    </location>
</feature>
<dbReference type="SUPFAM" id="SSF53850">
    <property type="entry name" value="Periplasmic binding protein-like II"/>
    <property type="match status" value="1"/>
</dbReference>
<dbReference type="InterPro" id="IPR001638">
    <property type="entry name" value="Solute-binding_3/MltF_N"/>
</dbReference>
<evidence type="ECO:0000313" key="4">
    <source>
        <dbReference type="EMBL" id="MBM5571630.1"/>
    </source>
</evidence>
<organism evidence="4 5">
    <name type="scientific">Deefgea chitinilytica</name>
    <dbReference type="NCBI Taxonomy" id="570276"/>
    <lineage>
        <taxon>Bacteria</taxon>
        <taxon>Pseudomonadati</taxon>
        <taxon>Pseudomonadota</taxon>
        <taxon>Betaproteobacteria</taxon>
        <taxon>Neisseriales</taxon>
        <taxon>Chitinibacteraceae</taxon>
        <taxon>Deefgea</taxon>
    </lineage>
</organism>